<proteinExistence type="predicted"/>
<dbReference type="RefSeq" id="WP_153481097.1">
    <property type="nucleotide sequence ID" value="NZ_VWNA01000001.1"/>
</dbReference>
<accession>A0A6A7Y4Y1</accession>
<comment type="caution">
    <text evidence="1">The sequence shown here is derived from an EMBL/GenBank/DDBJ whole genome shotgun (WGS) entry which is preliminary data.</text>
</comment>
<dbReference type="EMBL" id="VWNA01000001">
    <property type="protein sequence ID" value="MQT13151.1"/>
    <property type="molecule type" value="Genomic_DNA"/>
</dbReference>
<keyword evidence="2" id="KW-1185">Reference proteome</keyword>
<dbReference type="InterPro" id="IPR004547">
    <property type="entry name" value="Glucosamine6P_isomerase"/>
</dbReference>
<evidence type="ECO:0000313" key="2">
    <source>
        <dbReference type="Proteomes" id="UP000332515"/>
    </source>
</evidence>
<dbReference type="PANTHER" id="PTHR11280:SF5">
    <property type="entry name" value="GLUCOSAMINE-6-PHOSPHATE ISOMERASE"/>
    <property type="match status" value="1"/>
</dbReference>
<dbReference type="Proteomes" id="UP000332515">
    <property type="component" value="Unassembled WGS sequence"/>
</dbReference>
<dbReference type="GO" id="GO:0006043">
    <property type="term" value="P:glucosamine catabolic process"/>
    <property type="evidence" value="ECO:0007669"/>
    <property type="project" value="TreeGrafter"/>
</dbReference>
<evidence type="ECO:0000313" key="1">
    <source>
        <dbReference type="EMBL" id="MQT13151.1"/>
    </source>
</evidence>
<dbReference type="PANTHER" id="PTHR11280">
    <property type="entry name" value="GLUCOSAMINE-6-PHOSPHATE ISOMERASE"/>
    <property type="match status" value="1"/>
</dbReference>
<name>A0A6A7Y4Y1_9HYPH</name>
<dbReference type="AlphaFoldDB" id="A0A6A7Y4Y1"/>
<dbReference type="GO" id="GO:0019262">
    <property type="term" value="P:N-acetylneuraminate catabolic process"/>
    <property type="evidence" value="ECO:0007669"/>
    <property type="project" value="TreeGrafter"/>
</dbReference>
<dbReference type="GO" id="GO:0042802">
    <property type="term" value="F:identical protein binding"/>
    <property type="evidence" value="ECO:0007669"/>
    <property type="project" value="TreeGrafter"/>
</dbReference>
<gene>
    <name evidence="1" type="ORF">F0357_10955</name>
</gene>
<dbReference type="GO" id="GO:0006046">
    <property type="term" value="P:N-acetylglucosamine catabolic process"/>
    <property type="evidence" value="ECO:0007669"/>
    <property type="project" value="TreeGrafter"/>
</dbReference>
<dbReference type="Gene3D" id="3.40.50.1360">
    <property type="match status" value="1"/>
</dbReference>
<sequence length="269" mass="28772">MTRVAPLILETPAEIGQQLATRILDGLDGARAAGRSYLLGCPGGRSAKPVYDALGALLAAAPRSIAHLVIVMMDEYVVETADGFAYVDPTAHFSCRRFAVEEIAAVLNAGLAEADRVPADAIWLPDPAAPEAYDGRIEAAGGIDLFLLASGASDGHVAFNPAGTSRGTRSHIVTLAIDTRRDNMKTFPAFRDLSEVPTHGVSVGVDTIARLSKSAAMIVWGRQKQLAFWYLTHGEHYDPAWPATVIFDCREPSLYADRAAAERTPEQTA</sequence>
<reference evidence="1 2" key="1">
    <citation type="submission" date="2019-09" db="EMBL/GenBank/DDBJ databases">
        <title>Segnochrobactrum spirostomi gen. nov., sp. nov., isolated from the ciliate Spirostomum cf. yagiui and description of a novel family, Segnochrobactraceae fam. nov. within the order Rhizobiales of the class Alphaproteobacteria.</title>
        <authorList>
            <person name="Akter S."/>
            <person name="Shazib S.U.A."/>
            <person name="Shin M.K."/>
        </authorList>
    </citation>
    <scope>NUCLEOTIDE SEQUENCE [LARGE SCALE GENOMIC DNA]</scope>
    <source>
        <strain evidence="1 2">Sp-1</strain>
    </source>
</reference>
<dbReference type="InterPro" id="IPR037171">
    <property type="entry name" value="NagB/RpiA_transferase-like"/>
</dbReference>
<dbReference type="SUPFAM" id="SSF100950">
    <property type="entry name" value="NagB/RpiA/CoA transferase-like"/>
    <property type="match status" value="1"/>
</dbReference>
<protein>
    <submittedName>
        <fullName evidence="1">Uncharacterized protein</fullName>
    </submittedName>
</protein>
<organism evidence="1 2">
    <name type="scientific">Segnochrobactrum spirostomi</name>
    <dbReference type="NCBI Taxonomy" id="2608987"/>
    <lineage>
        <taxon>Bacteria</taxon>
        <taxon>Pseudomonadati</taxon>
        <taxon>Pseudomonadota</taxon>
        <taxon>Alphaproteobacteria</taxon>
        <taxon>Hyphomicrobiales</taxon>
        <taxon>Segnochrobactraceae</taxon>
        <taxon>Segnochrobactrum</taxon>
    </lineage>
</organism>
<dbReference type="GO" id="GO:0004342">
    <property type="term" value="F:glucosamine-6-phosphate deaminase activity"/>
    <property type="evidence" value="ECO:0007669"/>
    <property type="project" value="InterPro"/>
</dbReference>
<dbReference type="GO" id="GO:0005737">
    <property type="term" value="C:cytoplasm"/>
    <property type="evidence" value="ECO:0007669"/>
    <property type="project" value="TreeGrafter"/>
</dbReference>